<feature type="domain" description="PA14" evidence="8">
    <location>
        <begin position="145"/>
        <end position="301"/>
    </location>
</feature>
<feature type="region of interest" description="Disordered" evidence="5">
    <location>
        <begin position="768"/>
        <end position="789"/>
    </location>
</feature>
<evidence type="ECO:0000259" key="8">
    <source>
        <dbReference type="PROSITE" id="PS51820"/>
    </source>
</evidence>
<feature type="signal peptide" evidence="6">
    <location>
        <begin position="1"/>
        <end position="25"/>
    </location>
</feature>
<evidence type="ECO:0000256" key="6">
    <source>
        <dbReference type="SAM" id="SignalP"/>
    </source>
</evidence>
<organism evidence="9 10">
    <name type="scientific">Haloferula rosea</name>
    <dbReference type="NCBI Taxonomy" id="490093"/>
    <lineage>
        <taxon>Bacteria</taxon>
        <taxon>Pseudomonadati</taxon>
        <taxon>Verrucomicrobiota</taxon>
        <taxon>Verrucomicrobiia</taxon>
        <taxon>Verrucomicrobiales</taxon>
        <taxon>Verrucomicrobiaceae</taxon>
        <taxon>Haloferula</taxon>
    </lineage>
</organism>
<dbReference type="Pfam" id="PF07627">
    <property type="entry name" value="PSCyt3"/>
    <property type="match status" value="1"/>
</dbReference>
<keyword evidence="10" id="KW-1185">Reference proteome</keyword>
<evidence type="ECO:0000256" key="4">
    <source>
        <dbReference type="PROSITE-ProRule" id="PRU00433"/>
    </source>
</evidence>
<dbReference type="InterPro" id="IPR036909">
    <property type="entry name" value="Cyt_c-like_dom_sf"/>
</dbReference>
<dbReference type="InterPro" id="IPR037524">
    <property type="entry name" value="PA14/GLEYA"/>
</dbReference>
<dbReference type="InterPro" id="IPR009056">
    <property type="entry name" value="Cyt_c-like_dom"/>
</dbReference>
<dbReference type="GO" id="GO:0009055">
    <property type="term" value="F:electron transfer activity"/>
    <property type="evidence" value="ECO:0007669"/>
    <property type="project" value="InterPro"/>
</dbReference>
<dbReference type="Pfam" id="PF07691">
    <property type="entry name" value="PA14"/>
    <property type="match status" value="1"/>
</dbReference>
<keyword evidence="3 4" id="KW-0408">Iron</keyword>
<dbReference type="InterPro" id="IPR011658">
    <property type="entry name" value="PA14_dom"/>
</dbReference>
<reference evidence="9" key="1">
    <citation type="submission" date="2021-01" db="EMBL/GenBank/DDBJ databases">
        <title>Modified the classification status of verrucomicrobia.</title>
        <authorList>
            <person name="Feng X."/>
        </authorList>
    </citation>
    <scope>NUCLEOTIDE SEQUENCE</scope>
    <source>
        <strain evidence="9">KCTC 22201</strain>
    </source>
</reference>
<dbReference type="Pfam" id="PF07631">
    <property type="entry name" value="PSD4"/>
    <property type="match status" value="1"/>
</dbReference>
<comment type="caution">
    <text evidence="9">The sequence shown here is derived from an EMBL/GenBank/DDBJ whole genome shotgun (WGS) entry which is preliminary data.</text>
</comment>
<dbReference type="EMBL" id="JAENII010000006">
    <property type="protein sequence ID" value="MBK1827255.1"/>
    <property type="molecule type" value="Genomic_DNA"/>
</dbReference>
<accession>A0A934VG50</accession>
<dbReference type="PROSITE" id="PS51820">
    <property type="entry name" value="PA14"/>
    <property type="match status" value="1"/>
</dbReference>
<dbReference type="InterPro" id="IPR013042">
    <property type="entry name" value="DUF1592"/>
</dbReference>
<evidence type="ECO:0000313" key="9">
    <source>
        <dbReference type="EMBL" id="MBK1827255.1"/>
    </source>
</evidence>
<dbReference type="SUPFAM" id="SSF46626">
    <property type="entry name" value="Cytochrome c"/>
    <property type="match status" value="1"/>
</dbReference>
<dbReference type="Pfam" id="PF13442">
    <property type="entry name" value="Cytochrome_CBB3"/>
    <property type="match status" value="1"/>
</dbReference>
<dbReference type="PROSITE" id="PS51007">
    <property type="entry name" value="CYTC"/>
    <property type="match status" value="1"/>
</dbReference>
<dbReference type="Proteomes" id="UP000658278">
    <property type="component" value="Unassembled WGS sequence"/>
</dbReference>
<feature type="chain" id="PRO_5037129265" evidence="6">
    <location>
        <begin position="26"/>
        <end position="789"/>
    </location>
</feature>
<dbReference type="InterPro" id="IPR013039">
    <property type="entry name" value="DUF1588"/>
</dbReference>
<dbReference type="Gene3D" id="1.10.760.10">
    <property type="entry name" value="Cytochrome c-like domain"/>
    <property type="match status" value="1"/>
</dbReference>
<keyword evidence="2 4" id="KW-0479">Metal-binding</keyword>
<evidence type="ECO:0000256" key="2">
    <source>
        <dbReference type="ARBA" id="ARBA00022723"/>
    </source>
</evidence>
<keyword evidence="6" id="KW-0732">Signal</keyword>
<sequence>MSLPFIVRPMKLWPVWLACAGSAVAEPSGQHHGRQIYQKLCVECHGANGEGNDEEFVDPLYGEKSVEALARRIHRTMPEDEEHLCVDDDAAAVAAYIHQAFYSPQARAGLNPPRRDLVRLTAPQFKQSVADVVGRFMGGHGRLLPEKRGLSFKASGLHEDSAGKNKFTNVKRHQFERSGEDLTFNVREMIGEEPITTRSDITVNLSGSILAEETGSYEFVVRSANGFRLRVNQDHSQLAVLDRWVASGKDIREAGVRVELVGGRPYALHFETVVSPKDQHATTEVLWKTPHGALERIPKRFLYSVWSPPVAVVTTSFPADDASYGYERGSGISKDWLLAVNRGAIEAADFVEANLNRLAKTKAGAKDRDRKVREFLGRFVEAALRRPLDSDEQKSFLEGPINRADGVIPALRPVVVRALTSPEFLYPELPQGEGGESRETAARLALVLWDSVPDEALAKAAAKRQLDSPQAIERQARRMLDDPRARLKVRGFFHHWLEMDRAEDVSKDHERFPGFDEQLMADLRISLELFLDEIVWSESSDFRQLLLADYLMLNPRLAKVYGEQPTQGGFQKVAFDSRKRTGVITHPYLLATLAYHDNTSPIHRGVFLTRNIVGQQLKPPPEATAFKDADFDPTMTMREKVSELTRDKSCMACHSTINPLGFSLEHYDAIGRWRAKDGGRAIDASSDFLPETGDRIRLRGARDVAEFAASSPIAHRAFVRQMFHHLVKHGMASYGRDADEHLYRRFRDSDFNIRELCVAIAKVAALGSGDSSSAQHPADATKSLHANTQ</sequence>
<dbReference type="Gene3D" id="3.90.182.10">
    <property type="entry name" value="Toxin - Anthrax Protective Antigen,domain 1"/>
    <property type="match status" value="1"/>
</dbReference>
<evidence type="ECO:0000313" key="10">
    <source>
        <dbReference type="Proteomes" id="UP000658278"/>
    </source>
</evidence>
<proteinExistence type="predicted"/>
<dbReference type="SUPFAM" id="SSF56988">
    <property type="entry name" value="Anthrax protective antigen"/>
    <property type="match status" value="1"/>
</dbReference>
<evidence type="ECO:0000256" key="3">
    <source>
        <dbReference type="ARBA" id="ARBA00023004"/>
    </source>
</evidence>
<dbReference type="GO" id="GO:0020037">
    <property type="term" value="F:heme binding"/>
    <property type="evidence" value="ECO:0007669"/>
    <property type="project" value="InterPro"/>
</dbReference>
<dbReference type="GO" id="GO:0046872">
    <property type="term" value="F:metal ion binding"/>
    <property type="evidence" value="ECO:0007669"/>
    <property type="project" value="UniProtKB-KW"/>
</dbReference>
<evidence type="ECO:0000259" key="7">
    <source>
        <dbReference type="PROSITE" id="PS51007"/>
    </source>
</evidence>
<evidence type="ECO:0000256" key="1">
    <source>
        <dbReference type="ARBA" id="ARBA00022617"/>
    </source>
</evidence>
<protein>
    <submittedName>
        <fullName evidence="9">DUF1592 domain-containing protein</fullName>
    </submittedName>
</protein>
<gene>
    <name evidence="9" type="ORF">JIN81_09490</name>
</gene>
<name>A0A934VG50_9BACT</name>
<evidence type="ECO:0000256" key="5">
    <source>
        <dbReference type="SAM" id="MobiDB-lite"/>
    </source>
</evidence>
<keyword evidence="1 4" id="KW-0349">Heme</keyword>
<dbReference type="AlphaFoldDB" id="A0A934VG50"/>
<feature type="domain" description="Cytochrome c" evidence="7">
    <location>
        <begin position="28"/>
        <end position="101"/>
    </location>
</feature>